<dbReference type="InterPro" id="IPR003593">
    <property type="entry name" value="AAA+_ATPase"/>
</dbReference>
<keyword evidence="3 5" id="KW-0067">ATP-binding</keyword>
<dbReference type="GO" id="GO:0016887">
    <property type="term" value="F:ATP hydrolysis activity"/>
    <property type="evidence" value="ECO:0007669"/>
    <property type="project" value="InterPro"/>
</dbReference>
<dbReference type="InterPro" id="IPR017871">
    <property type="entry name" value="ABC_transporter-like_CS"/>
</dbReference>
<evidence type="ECO:0000313" key="5">
    <source>
        <dbReference type="EMBL" id="RQW76218.1"/>
    </source>
</evidence>
<comment type="caution">
    <text evidence="5">The sequence shown here is derived from an EMBL/GenBank/DDBJ whole genome shotgun (WGS) entry which is preliminary data.</text>
</comment>
<evidence type="ECO:0000313" key="6">
    <source>
        <dbReference type="Proteomes" id="UP000274033"/>
    </source>
</evidence>
<dbReference type="SMART" id="SM00382">
    <property type="entry name" value="AAA"/>
    <property type="match status" value="1"/>
</dbReference>
<dbReference type="Pfam" id="PF00005">
    <property type="entry name" value="ABC_tran"/>
    <property type="match status" value="1"/>
</dbReference>
<dbReference type="RefSeq" id="WP_124761836.1">
    <property type="nucleotide sequence ID" value="NZ_JAFBDY010000001.1"/>
</dbReference>
<dbReference type="AlphaFoldDB" id="A0A3N9ULP6"/>
<dbReference type="Proteomes" id="UP000274033">
    <property type="component" value="Unassembled WGS sequence"/>
</dbReference>
<name>A0A3N9ULP6_9BACI</name>
<dbReference type="PROSITE" id="PS00211">
    <property type="entry name" value="ABC_TRANSPORTER_1"/>
    <property type="match status" value="1"/>
</dbReference>
<proteinExistence type="predicted"/>
<protein>
    <submittedName>
        <fullName evidence="5">ABC transporter ATP-binding protein</fullName>
    </submittedName>
</protein>
<keyword evidence="6" id="KW-1185">Reference proteome</keyword>
<keyword evidence="2" id="KW-0547">Nucleotide-binding</keyword>
<dbReference type="EMBL" id="RRCT01000001">
    <property type="protein sequence ID" value="RQW76218.1"/>
    <property type="molecule type" value="Genomic_DNA"/>
</dbReference>
<dbReference type="PANTHER" id="PTHR42734">
    <property type="entry name" value="METAL TRANSPORT SYSTEM ATP-BINDING PROTEIN TM_0124-RELATED"/>
    <property type="match status" value="1"/>
</dbReference>
<dbReference type="PROSITE" id="PS50893">
    <property type="entry name" value="ABC_TRANSPORTER_2"/>
    <property type="match status" value="1"/>
</dbReference>
<accession>A0A3N9ULP6</accession>
<dbReference type="SUPFAM" id="SSF52540">
    <property type="entry name" value="P-loop containing nucleoside triphosphate hydrolases"/>
    <property type="match status" value="1"/>
</dbReference>
<evidence type="ECO:0000256" key="2">
    <source>
        <dbReference type="ARBA" id="ARBA00022741"/>
    </source>
</evidence>
<feature type="domain" description="ABC transporter" evidence="4">
    <location>
        <begin position="2"/>
        <end position="241"/>
    </location>
</feature>
<dbReference type="OrthoDB" id="9789994at2"/>
<evidence type="ECO:0000259" key="4">
    <source>
        <dbReference type="PROSITE" id="PS50893"/>
    </source>
</evidence>
<dbReference type="Gene3D" id="3.40.50.300">
    <property type="entry name" value="P-loop containing nucleotide triphosphate hydrolases"/>
    <property type="match status" value="1"/>
</dbReference>
<organism evidence="5 6">
    <name type="scientific">Lysinibacillus composti</name>
    <dbReference type="NCBI Taxonomy" id="720633"/>
    <lineage>
        <taxon>Bacteria</taxon>
        <taxon>Bacillati</taxon>
        <taxon>Bacillota</taxon>
        <taxon>Bacilli</taxon>
        <taxon>Bacillales</taxon>
        <taxon>Bacillaceae</taxon>
        <taxon>Lysinibacillus</taxon>
    </lineage>
</organism>
<dbReference type="InterPro" id="IPR003439">
    <property type="entry name" value="ABC_transporter-like_ATP-bd"/>
</dbReference>
<gene>
    <name evidence="5" type="ORF">EBB45_01325</name>
</gene>
<dbReference type="InterPro" id="IPR050153">
    <property type="entry name" value="Metal_Ion_Import_ABC"/>
</dbReference>
<dbReference type="GO" id="GO:0005524">
    <property type="term" value="F:ATP binding"/>
    <property type="evidence" value="ECO:0007669"/>
    <property type="project" value="UniProtKB-KW"/>
</dbReference>
<evidence type="ECO:0000256" key="3">
    <source>
        <dbReference type="ARBA" id="ARBA00022840"/>
    </source>
</evidence>
<keyword evidence="1" id="KW-0813">Transport</keyword>
<evidence type="ECO:0000256" key="1">
    <source>
        <dbReference type="ARBA" id="ARBA00022448"/>
    </source>
</evidence>
<dbReference type="InterPro" id="IPR027417">
    <property type="entry name" value="P-loop_NTPase"/>
</dbReference>
<reference evidence="5 6" key="1">
    <citation type="journal article" date="2013" name="J. Microbiol.">
        <title>Lysinibacillus chungkukjangi sp. nov., isolated from Chungkukjang, Korean fermented soybean food.</title>
        <authorList>
            <person name="Kim S.J."/>
            <person name="Jang Y.H."/>
            <person name="Hamada M."/>
            <person name="Ahn J.H."/>
            <person name="Weon H.Y."/>
            <person name="Suzuki K."/>
            <person name="Whang K.S."/>
            <person name="Kwon S.W."/>
        </authorList>
    </citation>
    <scope>NUCLEOTIDE SEQUENCE [LARGE SCALE GENOMIC DNA]</scope>
    <source>
        <strain evidence="5 6">MCCC 1A12701</strain>
    </source>
</reference>
<sequence length="256" mass="29181">MITLENVSVYRNKKQILKDVNWQVKNGEHWSILGLNGSGKTTLLNIVNGYIFPTKGDVEVLDHVFGKSYIPKLREEIGLVSSSLQKQLRGFDSVLSIVLSGKFGSIGLYEEVEKKDVELARHYMELLNCSHLEDEQFEYLSQGERQRVLISRALMANPKILILDEPCNGLDLISREELLHFIGKIAEREDAPTLILVTHYTEEILPCFNHTLLIKEGQVFAKGLSQELLTESTLSEFYGRPISVHEEQNRVWLALK</sequence>